<dbReference type="AlphaFoldDB" id="A0A9W4KZP2"/>
<dbReference type="InterPro" id="IPR025948">
    <property type="entry name" value="HTH-like_dom"/>
</dbReference>
<dbReference type="PANTHER" id="PTHR46889">
    <property type="entry name" value="TRANSPOSASE INSF FOR INSERTION SEQUENCE IS3B-RELATED"/>
    <property type="match status" value="1"/>
</dbReference>
<sequence length="140" mass="16741">MKAFRDIILKAFRFKNRKKGARQIKMTLAGQFNIVYNLKRIRRIMGKYNIICPFRKANPYKRMMKATQEHRVLPNLLNREFKQDIPYKVLITDITYLFYGNRQKAYLSTFKDASTNEILAYHVSALHQPIQKQQNLHMES</sequence>
<dbReference type="InterPro" id="IPR050900">
    <property type="entry name" value="Transposase_IS3/IS150/IS904"/>
</dbReference>
<comment type="caution">
    <text evidence="2">The sequence shown here is derived from an EMBL/GenBank/DDBJ whole genome shotgun (WGS) entry which is preliminary data.</text>
</comment>
<evidence type="ECO:0000313" key="3">
    <source>
        <dbReference type="Proteomes" id="UP000789326"/>
    </source>
</evidence>
<dbReference type="EMBL" id="CAKKMG010000036">
    <property type="protein sequence ID" value="CAH0235251.1"/>
    <property type="molecule type" value="Genomic_DNA"/>
</dbReference>
<proteinExistence type="predicted"/>
<gene>
    <name evidence="2" type="ORF">SRABI133_02743</name>
</gene>
<dbReference type="PANTHER" id="PTHR46889:SF5">
    <property type="entry name" value="INTEGRASE PROTEIN"/>
    <property type="match status" value="1"/>
</dbReference>
<dbReference type="Proteomes" id="UP000789326">
    <property type="component" value="Unassembled WGS sequence"/>
</dbReference>
<name>A0A9W4KZP2_9BACI</name>
<reference evidence="2" key="1">
    <citation type="submission" date="2021-11" db="EMBL/GenBank/DDBJ databases">
        <authorList>
            <person name="Bulgarelli D."/>
        </authorList>
    </citation>
    <scope>NUCLEOTIDE SEQUENCE</scope>
    <source>
        <strain evidence="2">Bi133</strain>
    </source>
</reference>
<accession>A0A9W4KZP2</accession>
<protein>
    <recommendedName>
        <fullName evidence="1">HTH-like domain-containing protein</fullName>
    </recommendedName>
</protein>
<feature type="domain" description="HTH-like" evidence="1">
    <location>
        <begin position="5"/>
        <end position="57"/>
    </location>
</feature>
<organism evidence="2 3">
    <name type="scientific">Peribacillus simplex</name>
    <dbReference type="NCBI Taxonomy" id="1478"/>
    <lineage>
        <taxon>Bacteria</taxon>
        <taxon>Bacillati</taxon>
        <taxon>Bacillota</taxon>
        <taxon>Bacilli</taxon>
        <taxon>Bacillales</taxon>
        <taxon>Bacillaceae</taxon>
        <taxon>Peribacillus</taxon>
    </lineage>
</organism>
<evidence type="ECO:0000259" key="1">
    <source>
        <dbReference type="Pfam" id="PF13276"/>
    </source>
</evidence>
<evidence type="ECO:0000313" key="2">
    <source>
        <dbReference type="EMBL" id="CAH0235251.1"/>
    </source>
</evidence>
<dbReference type="Pfam" id="PF13276">
    <property type="entry name" value="HTH_21"/>
    <property type="match status" value="1"/>
</dbReference>